<dbReference type="InterPro" id="IPR011029">
    <property type="entry name" value="DEATH-like_dom_sf"/>
</dbReference>
<feature type="transmembrane region" description="Helical" evidence="2">
    <location>
        <begin position="203"/>
        <end position="226"/>
    </location>
</feature>
<feature type="chain" id="PRO_5044666372" evidence="3">
    <location>
        <begin position="24"/>
        <end position="1013"/>
    </location>
</feature>
<evidence type="ECO:0000313" key="4">
    <source>
        <dbReference type="Proteomes" id="UP000694844"/>
    </source>
</evidence>
<evidence type="ECO:0000256" key="2">
    <source>
        <dbReference type="SAM" id="Phobius"/>
    </source>
</evidence>
<keyword evidence="4" id="KW-1185">Reference proteome</keyword>
<dbReference type="Gene3D" id="1.10.533.10">
    <property type="entry name" value="Death Domain, Fas"/>
    <property type="match status" value="1"/>
</dbReference>
<protein>
    <submittedName>
        <fullName evidence="5 6">Uncharacterized protein LOC111130339</fullName>
    </submittedName>
</protein>
<evidence type="ECO:0000256" key="1">
    <source>
        <dbReference type="SAM" id="MobiDB-lite"/>
    </source>
</evidence>
<dbReference type="OrthoDB" id="6152451at2759"/>
<evidence type="ECO:0000313" key="5">
    <source>
        <dbReference type="RefSeq" id="XP_022332993.1"/>
    </source>
</evidence>
<dbReference type="GeneID" id="111130339"/>
<proteinExistence type="predicted"/>
<name>A0A8B8DZK9_CRAVI</name>
<dbReference type="RefSeq" id="XP_022332993.1">
    <property type="nucleotide sequence ID" value="XM_022477285.1"/>
</dbReference>
<feature type="signal peptide" evidence="3">
    <location>
        <begin position="1"/>
        <end position="23"/>
    </location>
</feature>
<dbReference type="AlphaFoldDB" id="A0A8B8DZK9"/>
<evidence type="ECO:0000313" key="6">
    <source>
        <dbReference type="RefSeq" id="XP_022332994.1"/>
    </source>
</evidence>
<accession>A0A8B8DZK9</accession>
<feature type="compositionally biased region" description="Polar residues" evidence="1">
    <location>
        <begin position="268"/>
        <end position="282"/>
    </location>
</feature>
<evidence type="ECO:0000256" key="3">
    <source>
        <dbReference type="SAM" id="SignalP"/>
    </source>
</evidence>
<reference evidence="5 6" key="1">
    <citation type="submission" date="2025-04" db="UniProtKB">
        <authorList>
            <consortium name="RefSeq"/>
        </authorList>
    </citation>
    <scope>IDENTIFICATION</scope>
    <source>
        <tissue evidence="5 6">Whole sample</tissue>
    </source>
</reference>
<gene>
    <name evidence="5 6" type="primary">LOC111130339</name>
</gene>
<keyword evidence="2" id="KW-1133">Transmembrane helix</keyword>
<sequence>MLKRIYIAFILLILVFWKPNDFATLPRWVHRVASCPDPGNISQWVEASHRLNCYHDLTSNDPYEQAAVYHCLPSSFLNETVEFCGKNVPIVPGNCAVYNYELGKNLVASYYNCSAFMSGCPRQMFHSKNVRQHPECLRINRGKKCFEAHVNCSTNTRQENVTETIPPGQTSTMEINSMDMMPTMTIDSMDMIKMKEQDGTTTIVYITLLTLGAIILLIVVGGCVLYKRNHRLYSYFFQKEAESKYLKRNFMSAQEFQDLSNRDENKKQNGNSVCGSDDSGSVENEMHTGETNSGSDDSGIAGSVGEQKPLLDDWCQAATNWRFNDFIETLRKNLTPAVVDRMKPRLKDRKENSQLNIDAIQNTDDLLNYLIKKYLVFNNVVFLQGLFLACKAPKLYDVCLEYAKTREKEIMYFEHKILEEDHTKVKFVINCPRLPLYKRAELEKLRAMLSTLLRAQYDDVLVCVVKEGCVIVTFMIRNCLIPSLKDLYSSEKQNMVCQWMLKLQFKYKIMNVVIEDDVVYMSDLLSTGEELRAEANLCQDPTQFKSHGDELETKTSDSIDHYSLESSEIKEQECPTTGALEENQNQELQRMKDFFEMSLCSMTDDTLDFIKTCVQDFMDEKSVRNMDRTTFLNKMTDTLKLQYNMGYLEWILDKCGEEQLLDRYLKFASGNTFVLKPFQAAVAPGPEHQTLELYIMVPKLEEYSDEILNLKCWVAENSDVHPNKILMTALKTRPIVVSYMMRKKNCGTFLKFVESDDGQIAASRNRVEKIIHDGKVHNIAKALNGTSFIHVRLRYEKSQSKGLRKRIRNATSMIGRNLGMKMEGREVYMRNVQPENSNHDYKGESRIFIENNRCSLLKNLEPSVLLANHEIISLFDEENISKMKSFDSRRDKIAHFLKMCEKLPDTSLDQMVLPHLRENISSPKTSSNEFNSLKNWVEENRKTILEEMDADIIETTVNNMEDVPDEVKDSWSDGSKSRKDRSKIFFNFVLQKDDYLKALKKTMEENGILCVNN</sequence>
<keyword evidence="2" id="KW-0472">Membrane</keyword>
<dbReference type="RefSeq" id="XP_022332994.1">
    <property type="nucleotide sequence ID" value="XM_022477286.1"/>
</dbReference>
<keyword evidence="2" id="KW-0812">Transmembrane</keyword>
<feature type="region of interest" description="Disordered" evidence="1">
    <location>
        <begin position="260"/>
        <end position="300"/>
    </location>
</feature>
<keyword evidence="3" id="KW-0732">Signal</keyword>
<organism evidence="4 5">
    <name type="scientific">Crassostrea virginica</name>
    <name type="common">Eastern oyster</name>
    <dbReference type="NCBI Taxonomy" id="6565"/>
    <lineage>
        <taxon>Eukaryota</taxon>
        <taxon>Metazoa</taxon>
        <taxon>Spiralia</taxon>
        <taxon>Lophotrochozoa</taxon>
        <taxon>Mollusca</taxon>
        <taxon>Bivalvia</taxon>
        <taxon>Autobranchia</taxon>
        <taxon>Pteriomorphia</taxon>
        <taxon>Ostreida</taxon>
        <taxon>Ostreoidea</taxon>
        <taxon>Ostreidae</taxon>
        <taxon>Crassostrea</taxon>
    </lineage>
</organism>
<dbReference type="Proteomes" id="UP000694844">
    <property type="component" value="Chromosome 4"/>
</dbReference>
<dbReference type="KEGG" id="cvn:111130339"/>